<evidence type="ECO:0000256" key="6">
    <source>
        <dbReference type="ARBA" id="ARBA00023136"/>
    </source>
</evidence>
<dbReference type="AlphaFoldDB" id="A0A3D5IWN3"/>
<dbReference type="Gene3D" id="2.170.130.10">
    <property type="entry name" value="TonB-dependent receptor, plug domain"/>
    <property type="match status" value="1"/>
</dbReference>
<dbReference type="RefSeq" id="WP_013071581.1">
    <property type="nucleotide sequence ID" value="NZ_CAJXAW010000085.1"/>
</dbReference>
<dbReference type="InterPro" id="IPR039426">
    <property type="entry name" value="TonB-dep_rcpt-like"/>
</dbReference>
<evidence type="ECO:0000256" key="4">
    <source>
        <dbReference type="ARBA" id="ARBA00022692"/>
    </source>
</evidence>
<keyword evidence="6 8" id="KW-0472">Membrane</keyword>
<keyword evidence="5 9" id="KW-0798">TonB box</keyword>
<dbReference type="Proteomes" id="UP000264330">
    <property type="component" value="Unassembled WGS sequence"/>
</dbReference>
<organism evidence="12 13">
    <name type="scientific">Zunongwangia profunda</name>
    <dbReference type="NCBI Taxonomy" id="398743"/>
    <lineage>
        <taxon>Bacteria</taxon>
        <taxon>Pseudomonadati</taxon>
        <taxon>Bacteroidota</taxon>
        <taxon>Flavobacteriia</taxon>
        <taxon>Flavobacteriales</taxon>
        <taxon>Flavobacteriaceae</taxon>
        <taxon>Zunongwangia</taxon>
    </lineage>
</organism>
<dbReference type="OMA" id="NQGIPNY"/>
<evidence type="ECO:0000259" key="11">
    <source>
        <dbReference type="Pfam" id="PF07715"/>
    </source>
</evidence>
<evidence type="ECO:0000259" key="10">
    <source>
        <dbReference type="Pfam" id="PF00593"/>
    </source>
</evidence>
<dbReference type="InterPro" id="IPR000531">
    <property type="entry name" value="Beta-barrel_TonB"/>
</dbReference>
<evidence type="ECO:0000256" key="2">
    <source>
        <dbReference type="ARBA" id="ARBA00022448"/>
    </source>
</evidence>
<dbReference type="InterPro" id="IPR023997">
    <property type="entry name" value="TonB-dep_OMP_SusC/RagA_CS"/>
</dbReference>
<dbReference type="PROSITE" id="PS52016">
    <property type="entry name" value="TONB_DEPENDENT_REC_3"/>
    <property type="match status" value="1"/>
</dbReference>
<feature type="domain" description="TonB-dependent receptor plug" evidence="11">
    <location>
        <begin position="139"/>
        <end position="245"/>
    </location>
</feature>
<evidence type="ECO:0000256" key="9">
    <source>
        <dbReference type="RuleBase" id="RU003357"/>
    </source>
</evidence>
<evidence type="ECO:0000256" key="8">
    <source>
        <dbReference type="PROSITE-ProRule" id="PRU01360"/>
    </source>
</evidence>
<dbReference type="Pfam" id="PF00593">
    <property type="entry name" value="TonB_dep_Rec_b-barrel"/>
    <property type="match status" value="1"/>
</dbReference>
<dbReference type="NCBIfam" id="TIGR04056">
    <property type="entry name" value="OMP_RagA_SusC"/>
    <property type="match status" value="1"/>
</dbReference>
<dbReference type="InterPro" id="IPR037066">
    <property type="entry name" value="Plug_dom_sf"/>
</dbReference>
<evidence type="ECO:0000256" key="7">
    <source>
        <dbReference type="ARBA" id="ARBA00023237"/>
    </source>
</evidence>
<dbReference type="EMBL" id="DPMF01000086">
    <property type="protein sequence ID" value="HCV80187.1"/>
    <property type="molecule type" value="Genomic_DNA"/>
</dbReference>
<keyword evidence="4 8" id="KW-0812">Transmembrane</keyword>
<dbReference type="InterPro" id="IPR036942">
    <property type="entry name" value="Beta-barrel_TonB_sf"/>
</dbReference>
<dbReference type="SUPFAM" id="SSF56935">
    <property type="entry name" value="Porins"/>
    <property type="match status" value="1"/>
</dbReference>
<protein>
    <submittedName>
        <fullName evidence="12">SusC/RagA family TonB-linked outer membrane protein</fullName>
    </submittedName>
</protein>
<feature type="domain" description="TonB-dependent receptor-like beta-barrel" evidence="10">
    <location>
        <begin position="418"/>
        <end position="982"/>
    </location>
</feature>
<evidence type="ECO:0000313" key="13">
    <source>
        <dbReference type="Proteomes" id="UP000264330"/>
    </source>
</evidence>
<reference evidence="12 13" key="1">
    <citation type="journal article" date="2018" name="Nat. Biotechnol.">
        <title>A standardized bacterial taxonomy based on genome phylogeny substantially revises the tree of life.</title>
        <authorList>
            <person name="Parks D.H."/>
            <person name="Chuvochina M."/>
            <person name="Waite D.W."/>
            <person name="Rinke C."/>
            <person name="Skarshewski A."/>
            <person name="Chaumeil P.A."/>
            <person name="Hugenholtz P."/>
        </authorList>
    </citation>
    <scope>NUCLEOTIDE SEQUENCE [LARGE SCALE GENOMIC DNA]</scope>
    <source>
        <strain evidence="12">UBA9359</strain>
    </source>
</reference>
<proteinExistence type="inferred from homology"/>
<dbReference type="Pfam" id="PF07715">
    <property type="entry name" value="Plug"/>
    <property type="match status" value="1"/>
</dbReference>
<accession>A0A3D5IWN3</accession>
<evidence type="ECO:0000256" key="1">
    <source>
        <dbReference type="ARBA" id="ARBA00004571"/>
    </source>
</evidence>
<evidence type="ECO:0000313" key="12">
    <source>
        <dbReference type="EMBL" id="HCV80187.1"/>
    </source>
</evidence>
<dbReference type="InterPro" id="IPR023996">
    <property type="entry name" value="TonB-dep_OMP_SusC/RagA"/>
</dbReference>
<dbReference type="GO" id="GO:0009279">
    <property type="term" value="C:cell outer membrane"/>
    <property type="evidence" value="ECO:0007669"/>
    <property type="project" value="UniProtKB-SubCell"/>
</dbReference>
<dbReference type="InterPro" id="IPR012910">
    <property type="entry name" value="Plug_dom"/>
</dbReference>
<gene>
    <name evidence="12" type="ORF">DGQ38_03975</name>
</gene>
<dbReference type="Gene3D" id="2.40.170.20">
    <property type="entry name" value="TonB-dependent receptor, beta-barrel domain"/>
    <property type="match status" value="1"/>
</dbReference>
<keyword evidence="3 8" id="KW-1134">Transmembrane beta strand</keyword>
<dbReference type="Gene3D" id="2.60.40.1120">
    <property type="entry name" value="Carboxypeptidase-like, regulatory domain"/>
    <property type="match status" value="1"/>
</dbReference>
<keyword evidence="7 8" id="KW-0998">Cell outer membrane</keyword>
<dbReference type="InterPro" id="IPR008969">
    <property type="entry name" value="CarboxyPept-like_regulatory"/>
</dbReference>
<evidence type="ECO:0000256" key="5">
    <source>
        <dbReference type="ARBA" id="ARBA00023077"/>
    </source>
</evidence>
<dbReference type="Pfam" id="PF13715">
    <property type="entry name" value="CarbopepD_reg_2"/>
    <property type="match status" value="1"/>
</dbReference>
<keyword evidence="2 8" id="KW-0813">Transport</keyword>
<evidence type="ECO:0000256" key="3">
    <source>
        <dbReference type="ARBA" id="ARBA00022452"/>
    </source>
</evidence>
<comment type="similarity">
    <text evidence="8 9">Belongs to the TonB-dependent receptor family.</text>
</comment>
<sequence length="1026" mass="113995">MKKQKLHCAKSINYNRFGKLSFVFQSLQLLLFVVLFSAFSTKAVAQTTVEGNVKDSEGLPLPGVTVRVEGTGIGTQTDFDGNYAIDVPGDDSVLVFSFVGMTTVKKNINGNATINVILENDQQALDEVVVVGYGTQSRKSVTTAVTKVSEEDFNQGVVTSPLDLVQGKIAGLSITRVGGNDPNRSASIQLRGVTSITGNREPLIVIDGIPGGNLDLIQQNDIESFDVLKDGAASAIYGTRGNNGVILITTKKGKKGASQFEYSSYVSRDYVRNKPDFLSAAQYRDIIGQGIIGEVNDYGFTTDIYDELVDKENLSQYHNFVASGGGESSNYRASLYYQKLDGIALENEREEYGFRINFNQSAFQDKFNFQSSVATNFNNANLLGSRLDSNGNPVNQFGIVADWNPTTPIYAPPGGDLNNPGEYGYYQPSNLYNPFSQYANRFDLRKQYTFSGDAKATFEIIEGLKIAAFGSYQRNVWNDRYFESIKDWSNINGDYRGTGYARKGNHVDYTKTFEPTITFERDLGDHTFDLLGGYSYQYTTKEEYSMSNSGFNTDAFLDWNMGWGNAIIDTDLPRPGLSSFKEDNTLIAFFSRINYSYLDRYFLTASIRHEGSSKFGANHKWGDFPAISGAWVISDEAFMDKQNVFSNLKLRVGYGITGNQGIPNYQSLVTLSTGGKYPIFLDGATDPTYYQTLGPAKNPNADLRWERKKELNFGLDFGFLSNRITGSIDVYDRTTEDLLYNYAVPQPPYVRSNIYTNVGTIKNSGVELALSASVVNTGDFKWNIDLTGNYQKNTLEKLSNDQFIVAQIDGGNIGNPGNLGNAIRNTEGGPIGNFYGKRFAGFTRDGKWLFYKADGSIGNSDEMTDGDKAIIGNGMPKYYASFTNTFKYKNFDLTVFFRGKFDYDILNTVDMFYGTQNLLPANVLTSAFGQYSHINDAAQYSDYYLESGDFIKLDNLTLGYNFELPKEGNFKRLRLYASARNLATITGYNDGNRDPEVQDTGLNPGIDDRNFYPRTTTVSLGLNVNF</sequence>
<comment type="caution">
    <text evidence="12">The sequence shown here is derived from an EMBL/GenBank/DDBJ whole genome shotgun (WGS) entry which is preliminary data.</text>
</comment>
<dbReference type="NCBIfam" id="TIGR04057">
    <property type="entry name" value="SusC_RagA_signa"/>
    <property type="match status" value="1"/>
</dbReference>
<name>A0A3D5IWN3_9FLAO</name>
<comment type="subcellular location">
    <subcellularLocation>
        <location evidence="1 8">Cell outer membrane</location>
        <topology evidence="1 8">Multi-pass membrane protein</topology>
    </subcellularLocation>
</comment>
<dbReference type="SUPFAM" id="SSF49464">
    <property type="entry name" value="Carboxypeptidase regulatory domain-like"/>
    <property type="match status" value="1"/>
</dbReference>